<protein>
    <submittedName>
        <fullName evidence="9">UbiA prenyltransferase</fullName>
    </submittedName>
</protein>
<keyword evidence="4" id="KW-0808">Transferase</keyword>
<feature type="transmembrane region" description="Helical" evidence="8">
    <location>
        <begin position="265"/>
        <end position="283"/>
    </location>
</feature>
<dbReference type="Gene3D" id="1.10.357.140">
    <property type="entry name" value="UbiA prenyltransferase"/>
    <property type="match status" value="1"/>
</dbReference>
<evidence type="ECO:0000256" key="2">
    <source>
        <dbReference type="ARBA" id="ARBA00004141"/>
    </source>
</evidence>
<dbReference type="GO" id="GO:0016765">
    <property type="term" value="F:transferase activity, transferring alkyl or aryl (other than methyl) groups"/>
    <property type="evidence" value="ECO:0007669"/>
    <property type="project" value="InterPro"/>
</dbReference>
<dbReference type="Pfam" id="PF01040">
    <property type="entry name" value="UbiA"/>
    <property type="match status" value="1"/>
</dbReference>
<dbReference type="Proteomes" id="UP001215280">
    <property type="component" value="Unassembled WGS sequence"/>
</dbReference>
<dbReference type="GO" id="GO:0006744">
    <property type="term" value="P:ubiquinone biosynthetic process"/>
    <property type="evidence" value="ECO:0007669"/>
    <property type="project" value="TreeGrafter"/>
</dbReference>
<evidence type="ECO:0000256" key="4">
    <source>
        <dbReference type="ARBA" id="ARBA00022679"/>
    </source>
</evidence>
<comment type="cofactor">
    <cofactor evidence="1">
        <name>Mg(2+)</name>
        <dbReference type="ChEBI" id="CHEBI:18420"/>
    </cofactor>
</comment>
<reference evidence="9" key="1">
    <citation type="submission" date="2023-03" db="EMBL/GenBank/DDBJ databases">
        <title>Massive genome expansion in bonnet fungi (Mycena s.s.) driven by repeated elements and novel gene families across ecological guilds.</title>
        <authorList>
            <consortium name="Lawrence Berkeley National Laboratory"/>
            <person name="Harder C.B."/>
            <person name="Miyauchi S."/>
            <person name="Viragh M."/>
            <person name="Kuo A."/>
            <person name="Thoen E."/>
            <person name="Andreopoulos B."/>
            <person name="Lu D."/>
            <person name="Skrede I."/>
            <person name="Drula E."/>
            <person name="Henrissat B."/>
            <person name="Morin E."/>
            <person name="Kohler A."/>
            <person name="Barry K."/>
            <person name="LaButti K."/>
            <person name="Morin E."/>
            <person name="Salamov A."/>
            <person name="Lipzen A."/>
            <person name="Mereny Z."/>
            <person name="Hegedus B."/>
            <person name="Baldrian P."/>
            <person name="Stursova M."/>
            <person name="Weitz H."/>
            <person name="Taylor A."/>
            <person name="Grigoriev I.V."/>
            <person name="Nagy L.G."/>
            <person name="Martin F."/>
            <person name="Kauserud H."/>
        </authorList>
    </citation>
    <scope>NUCLEOTIDE SEQUENCE</scope>
    <source>
        <strain evidence="9">CBHHK188m</strain>
    </source>
</reference>
<proteinExistence type="inferred from homology"/>
<name>A0AAD7K0L5_9AGAR</name>
<dbReference type="CDD" id="cd13959">
    <property type="entry name" value="PT_UbiA_COQ2"/>
    <property type="match status" value="1"/>
</dbReference>
<comment type="subcellular location">
    <subcellularLocation>
        <location evidence="2">Membrane</location>
        <topology evidence="2">Multi-pass membrane protein</topology>
    </subcellularLocation>
</comment>
<dbReference type="PANTHER" id="PTHR11048">
    <property type="entry name" value="PRENYLTRANSFERASES"/>
    <property type="match status" value="1"/>
</dbReference>
<dbReference type="EMBL" id="JARJLG010000014">
    <property type="protein sequence ID" value="KAJ7775697.1"/>
    <property type="molecule type" value="Genomic_DNA"/>
</dbReference>
<keyword evidence="10" id="KW-1185">Reference proteome</keyword>
<keyword evidence="5 8" id="KW-0812">Transmembrane</keyword>
<feature type="transmembrane region" description="Helical" evidence="8">
    <location>
        <begin position="164"/>
        <end position="182"/>
    </location>
</feature>
<dbReference type="GO" id="GO:0005886">
    <property type="term" value="C:plasma membrane"/>
    <property type="evidence" value="ECO:0007669"/>
    <property type="project" value="TreeGrafter"/>
</dbReference>
<feature type="transmembrane region" description="Helical" evidence="8">
    <location>
        <begin position="295"/>
        <end position="316"/>
    </location>
</feature>
<dbReference type="FunFam" id="1.20.120.1780:FF:000001">
    <property type="entry name" value="4-hydroxybenzoate octaprenyltransferase"/>
    <property type="match status" value="1"/>
</dbReference>
<evidence type="ECO:0000256" key="6">
    <source>
        <dbReference type="ARBA" id="ARBA00022989"/>
    </source>
</evidence>
<sequence>MAKPIDKPNSSVSPAAIFALPTQNELRACWELCRLHNNIGFWVVWLPTAWSIAMVYHARPEISASAALVRAAVYVPLCFGIKSLIMTIDDLLDWDVDRLVERTKNRAIPRGAISLIRAWLFFGFQVVSGVFLARTTLSTTALYASMPVWPLYMIYPTCKRWTNLAPIPLGLMFKVGIFMGWSDLSTEGGIPWHVLVPIYFGACLWTITYETVYQHQDRLDDIKINLHSPARLCGENTVPICTATAIGFLGLLAYGGTLNNQGTPFYLGVAMAAVVLFRGLAATDINSPEKCKAMFLDTPLVGQIILGGFVVDAVVYRLTEGIPF</sequence>
<organism evidence="9 10">
    <name type="scientific">Mycena maculata</name>
    <dbReference type="NCBI Taxonomy" id="230809"/>
    <lineage>
        <taxon>Eukaryota</taxon>
        <taxon>Fungi</taxon>
        <taxon>Dikarya</taxon>
        <taxon>Basidiomycota</taxon>
        <taxon>Agaricomycotina</taxon>
        <taxon>Agaricomycetes</taxon>
        <taxon>Agaricomycetidae</taxon>
        <taxon>Agaricales</taxon>
        <taxon>Marasmiineae</taxon>
        <taxon>Mycenaceae</taxon>
        <taxon>Mycena</taxon>
    </lineage>
</organism>
<keyword evidence="7 8" id="KW-0472">Membrane</keyword>
<evidence type="ECO:0000256" key="8">
    <source>
        <dbReference type="SAM" id="Phobius"/>
    </source>
</evidence>
<dbReference type="InterPro" id="IPR044878">
    <property type="entry name" value="UbiA_sf"/>
</dbReference>
<evidence type="ECO:0000256" key="5">
    <source>
        <dbReference type="ARBA" id="ARBA00022692"/>
    </source>
</evidence>
<gene>
    <name evidence="9" type="ORF">DFH07DRAFT_984765</name>
</gene>
<dbReference type="InterPro" id="IPR000537">
    <property type="entry name" value="UbiA_prenyltransferase"/>
</dbReference>
<keyword evidence="6 8" id="KW-1133">Transmembrane helix</keyword>
<dbReference type="AlphaFoldDB" id="A0AAD7K0L5"/>
<evidence type="ECO:0000256" key="1">
    <source>
        <dbReference type="ARBA" id="ARBA00001946"/>
    </source>
</evidence>
<dbReference type="Gene3D" id="1.20.120.1780">
    <property type="entry name" value="UbiA prenyltransferase"/>
    <property type="match status" value="1"/>
</dbReference>
<feature type="transmembrane region" description="Helical" evidence="8">
    <location>
        <begin position="233"/>
        <end position="253"/>
    </location>
</feature>
<feature type="transmembrane region" description="Helical" evidence="8">
    <location>
        <begin position="119"/>
        <end position="143"/>
    </location>
</feature>
<evidence type="ECO:0000313" key="10">
    <source>
        <dbReference type="Proteomes" id="UP001215280"/>
    </source>
</evidence>
<comment type="caution">
    <text evidence="9">The sequence shown here is derived from an EMBL/GenBank/DDBJ whole genome shotgun (WGS) entry which is preliminary data.</text>
</comment>
<evidence type="ECO:0000313" key="9">
    <source>
        <dbReference type="EMBL" id="KAJ7775697.1"/>
    </source>
</evidence>
<feature type="transmembrane region" description="Helical" evidence="8">
    <location>
        <begin position="194"/>
        <end position="212"/>
    </location>
</feature>
<accession>A0AAD7K0L5</accession>
<comment type="similarity">
    <text evidence="3">Belongs to the UbiA prenyltransferase family.</text>
</comment>
<dbReference type="PANTHER" id="PTHR11048:SF28">
    <property type="entry name" value="4-HYDROXYBENZOATE POLYPRENYLTRANSFERASE, MITOCHONDRIAL"/>
    <property type="match status" value="1"/>
</dbReference>
<evidence type="ECO:0000256" key="7">
    <source>
        <dbReference type="ARBA" id="ARBA00023136"/>
    </source>
</evidence>
<feature type="transmembrane region" description="Helical" evidence="8">
    <location>
        <begin position="68"/>
        <end position="88"/>
    </location>
</feature>
<dbReference type="InterPro" id="IPR039653">
    <property type="entry name" value="Prenyltransferase"/>
</dbReference>
<evidence type="ECO:0000256" key="3">
    <source>
        <dbReference type="ARBA" id="ARBA00005985"/>
    </source>
</evidence>